<evidence type="ECO:0000256" key="4">
    <source>
        <dbReference type="ARBA" id="ARBA00022692"/>
    </source>
</evidence>
<dbReference type="PANTHER" id="PTHR30193">
    <property type="entry name" value="ABC TRANSPORTER PERMEASE PROTEIN"/>
    <property type="match status" value="1"/>
</dbReference>
<dbReference type="RefSeq" id="WP_053248663.1">
    <property type="nucleotide sequence ID" value="NZ_LGAP01000003.1"/>
</dbReference>
<dbReference type="InterPro" id="IPR051393">
    <property type="entry name" value="ABC_transporter_permease"/>
</dbReference>
<dbReference type="GO" id="GO:0055085">
    <property type="term" value="P:transmembrane transport"/>
    <property type="evidence" value="ECO:0007669"/>
    <property type="project" value="InterPro"/>
</dbReference>
<dbReference type="PANTHER" id="PTHR30193:SF37">
    <property type="entry name" value="INNER MEMBRANE ABC TRANSPORTER PERMEASE PROTEIN YCJO"/>
    <property type="match status" value="1"/>
</dbReference>
<proteinExistence type="inferred from homology"/>
<sequence length="300" mass="32515">MSTSKGFGNSHNRAALLFLSPAFLLIAAFVAYPVVYAGWLSLFSWDGASAPIFQGAGNFVRLAGDPIFWRALGRNLLVALSAMVFQVFLALCIAYCLVRIVPAFSRIFLFFYLVPVMVSEICIGLLWRFMYNPYFGLVNAAFGALGLDGLKRGWLGESGTAFSAVVVVMSFTYLGLYVLLFVAAVRSVPESVYEAAEIDGAGHFTKFFSITIPMVGDAVRANSLLAIIGSLKTFSLVFVLTNGGPNHASEVVSTYLYKMGFGSFEMGYAATIGFTQMLLTAIGAWLVFRYLKRAGVGGRT</sequence>
<feature type="transmembrane region" description="Helical" evidence="7">
    <location>
        <begin position="76"/>
        <end position="98"/>
    </location>
</feature>
<evidence type="ECO:0000256" key="7">
    <source>
        <dbReference type="RuleBase" id="RU363032"/>
    </source>
</evidence>
<feature type="transmembrane region" description="Helical" evidence="7">
    <location>
        <begin position="107"/>
        <end position="127"/>
    </location>
</feature>
<evidence type="ECO:0000313" key="10">
    <source>
        <dbReference type="Proteomes" id="UP000037425"/>
    </source>
</evidence>
<evidence type="ECO:0000259" key="8">
    <source>
        <dbReference type="PROSITE" id="PS50928"/>
    </source>
</evidence>
<comment type="similarity">
    <text evidence="7">Belongs to the binding-protein-dependent transport system permease family.</text>
</comment>
<dbReference type="GO" id="GO:0005886">
    <property type="term" value="C:plasma membrane"/>
    <property type="evidence" value="ECO:0007669"/>
    <property type="project" value="UniProtKB-SubCell"/>
</dbReference>
<dbReference type="Proteomes" id="UP000037425">
    <property type="component" value="Unassembled WGS sequence"/>
</dbReference>
<reference evidence="10" key="1">
    <citation type="submission" date="2015-07" db="EMBL/GenBank/DDBJ databases">
        <title>Whole genome sequence of an Ensifer adhaerens strain isolated from a cave pool in the Wind Cave National Park.</title>
        <authorList>
            <person name="Eng W.W.H."/>
            <person name="Gan H.M."/>
            <person name="Barton H.A."/>
            <person name="Savka M.A."/>
        </authorList>
    </citation>
    <scope>NUCLEOTIDE SEQUENCE [LARGE SCALE GENOMIC DNA]</scope>
    <source>
        <strain evidence="10">SD006</strain>
    </source>
</reference>
<feature type="domain" description="ABC transmembrane type-1" evidence="8">
    <location>
        <begin position="72"/>
        <end position="287"/>
    </location>
</feature>
<keyword evidence="3" id="KW-1003">Cell membrane</keyword>
<dbReference type="InterPro" id="IPR035906">
    <property type="entry name" value="MetI-like_sf"/>
</dbReference>
<dbReference type="InterPro" id="IPR000515">
    <property type="entry name" value="MetI-like"/>
</dbReference>
<feature type="transmembrane region" description="Helical" evidence="7">
    <location>
        <begin position="162"/>
        <end position="185"/>
    </location>
</feature>
<comment type="subcellular location">
    <subcellularLocation>
        <location evidence="1 7">Cell membrane</location>
        <topology evidence="1 7">Multi-pass membrane protein</topology>
    </subcellularLocation>
</comment>
<gene>
    <name evidence="9" type="ORF">AC244_10050</name>
</gene>
<evidence type="ECO:0000256" key="6">
    <source>
        <dbReference type="ARBA" id="ARBA00023136"/>
    </source>
</evidence>
<dbReference type="PATRIC" id="fig|106592.7.peg.4777"/>
<evidence type="ECO:0000256" key="1">
    <source>
        <dbReference type="ARBA" id="ARBA00004651"/>
    </source>
</evidence>
<comment type="caution">
    <text evidence="9">The sequence shown here is derived from an EMBL/GenBank/DDBJ whole genome shotgun (WGS) entry which is preliminary data.</text>
</comment>
<evidence type="ECO:0000256" key="5">
    <source>
        <dbReference type="ARBA" id="ARBA00022989"/>
    </source>
</evidence>
<name>A0A0L8BZV2_ENSAD</name>
<keyword evidence="4 7" id="KW-0812">Transmembrane</keyword>
<dbReference type="AlphaFoldDB" id="A0A0L8BZV2"/>
<evidence type="ECO:0000313" key="9">
    <source>
        <dbReference type="EMBL" id="KOF20206.1"/>
    </source>
</evidence>
<dbReference type="Pfam" id="PF00528">
    <property type="entry name" value="BPD_transp_1"/>
    <property type="match status" value="1"/>
</dbReference>
<dbReference type="SUPFAM" id="SSF161098">
    <property type="entry name" value="MetI-like"/>
    <property type="match status" value="1"/>
</dbReference>
<dbReference type="Gene3D" id="1.10.3720.10">
    <property type="entry name" value="MetI-like"/>
    <property type="match status" value="1"/>
</dbReference>
<dbReference type="OrthoDB" id="7939379at2"/>
<evidence type="ECO:0000256" key="3">
    <source>
        <dbReference type="ARBA" id="ARBA00022475"/>
    </source>
</evidence>
<keyword evidence="5 7" id="KW-1133">Transmembrane helix</keyword>
<dbReference type="EMBL" id="LGAP01000003">
    <property type="protein sequence ID" value="KOF20206.1"/>
    <property type="molecule type" value="Genomic_DNA"/>
</dbReference>
<dbReference type="PROSITE" id="PS50928">
    <property type="entry name" value="ABC_TM1"/>
    <property type="match status" value="1"/>
</dbReference>
<accession>A0A0L8BZV2</accession>
<feature type="transmembrane region" description="Helical" evidence="7">
    <location>
        <begin position="266"/>
        <end position="288"/>
    </location>
</feature>
<keyword evidence="6 7" id="KW-0472">Membrane</keyword>
<organism evidence="9 10">
    <name type="scientific">Ensifer adhaerens</name>
    <name type="common">Sinorhizobium morelense</name>
    <dbReference type="NCBI Taxonomy" id="106592"/>
    <lineage>
        <taxon>Bacteria</taxon>
        <taxon>Pseudomonadati</taxon>
        <taxon>Pseudomonadota</taxon>
        <taxon>Alphaproteobacteria</taxon>
        <taxon>Hyphomicrobiales</taxon>
        <taxon>Rhizobiaceae</taxon>
        <taxon>Sinorhizobium/Ensifer group</taxon>
        <taxon>Ensifer</taxon>
    </lineage>
</organism>
<dbReference type="CDD" id="cd06261">
    <property type="entry name" value="TM_PBP2"/>
    <property type="match status" value="1"/>
</dbReference>
<protein>
    <submittedName>
        <fullName evidence="9">ABC transporter permease</fullName>
    </submittedName>
</protein>
<evidence type="ECO:0000256" key="2">
    <source>
        <dbReference type="ARBA" id="ARBA00022448"/>
    </source>
</evidence>
<keyword evidence="2 7" id="KW-0813">Transport</keyword>